<protein>
    <submittedName>
        <fullName evidence="1">Uncharacterized protein</fullName>
    </submittedName>
</protein>
<evidence type="ECO:0000313" key="1">
    <source>
        <dbReference type="EMBL" id="DAE11735.1"/>
    </source>
</evidence>
<proteinExistence type="predicted"/>
<reference evidence="1" key="1">
    <citation type="journal article" date="2021" name="Proc. Natl. Acad. Sci. U.S.A.">
        <title>A Catalog of Tens of Thousands of Viruses from Human Metagenomes Reveals Hidden Associations with Chronic Diseases.</title>
        <authorList>
            <person name="Tisza M.J."/>
            <person name="Buck C.B."/>
        </authorList>
    </citation>
    <scope>NUCLEOTIDE SEQUENCE</scope>
    <source>
        <strain evidence="1">Ct2vX3</strain>
    </source>
</reference>
<name>A0A8S5PXI4_9CAUD</name>
<dbReference type="EMBL" id="BK015535">
    <property type="protein sequence ID" value="DAE11735.1"/>
    <property type="molecule type" value="Genomic_DNA"/>
</dbReference>
<accession>A0A8S5PXI4</accession>
<organism evidence="1">
    <name type="scientific">Siphoviridae sp. ct2vX3</name>
    <dbReference type="NCBI Taxonomy" id="2825318"/>
    <lineage>
        <taxon>Viruses</taxon>
        <taxon>Duplodnaviria</taxon>
        <taxon>Heunggongvirae</taxon>
        <taxon>Uroviricota</taxon>
        <taxon>Caudoviricetes</taxon>
    </lineage>
</organism>
<sequence>MCYLLGGSWCSNLWCCYSLAYQRLDSRTKSKARRILESLVIIGARLQSRTYILTNTLVI</sequence>